<reference evidence="3" key="1">
    <citation type="journal article" date="2019" name="Int. J. Syst. Evol. Microbiol.">
        <title>The Global Catalogue of Microorganisms (GCM) 10K type strain sequencing project: providing services to taxonomists for standard genome sequencing and annotation.</title>
        <authorList>
            <consortium name="The Broad Institute Genomics Platform"/>
            <consortium name="The Broad Institute Genome Sequencing Center for Infectious Disease"/>
            <person name="Wu L."/>
            <person name="Ma J."/>
        </authorList>
    </citation>
    <scope>NUCLEOTIDE SEQUENCE [LARGE SCALE GENOMIC DNA]</scope>
    <source>
        <strain evidence="3">KCTC 22671</strain>
    </source>
</reference>
<keyword evidence="1" id="KW-0472">Membrane</keyword>
<accession>A0ABW5YIF6</accession>
<gene>
    <name evidence="2" type="ORF">ACFS5J_02470</name>
</gene>
<protein>
    <submittedName>
        <fullName evidence="2">Uncharacterized protein</fullName>
    </submittedName>
</protein>
<sequence>MSNTFNDYCGRIAREIPKARDNDDTGFLVKPSPAQLRNYCEILYQTGLNAADLKTFKSFFQIPQGEDDVLKFIKNIDIDKFRPVKNYLEGSIKIPSLHVVEMTAILIKFKQRPYSNFKSILTDKEIISNIETVNEEEPEEVTELNVNEISARKSNYKKLGLISLVGVLVLFFGIYGFNRYRDSYTKVNCMQWTKDHYEIVDCDKTSQHGFVIQNSIELYNSDLFKLKKVNVNGKTVFFKNDKAVIYYSKLNDSVIECYNLPGFHPITGKPLRPITNYMIKKYIKNKE</sequence>
<proteinExistence type="predicted"/>
<comment type="caution">
    <text evidence="2">The sequence shown here is derived from an EMBL/GenBank/DDBJ whole genome shotgun (WGS) entry which is preliminary data.</text>
</comment>
<keyword evidence="1" id="KW-0812">Transmembrane</keyword>
<feature type="transmembrane region" description="Helical" evidence="1">
    <location>
        <begin position="159"/>
        <end position="177"/>
    </location>
</feature>
<dbReference type="Proteomes" id="UP001597534">
    <property type="component" value="Unassembled WGS sequence"/>
</dbReference>
<evidence type="ECO:0000313" key="2">
    <source>
        <dbReference type="EMBL" id="MFD2890872.1"/>
    </source>
</evidence>
<keyword evidence="3" id="KW-1185">Reference proteome</keyword>
<keyword evidence="1" id="KW-1133">Transmembrane helix</keyword>
<dbReference type="RefSeq" id="WP_379810384.1">
    <property type="nucleotide sequence ID" value="NZ_JBHUPC010000010.1"/>
</dbReference>
<evidence type="ECO:0000256" key="1">
    <source>
        <dbReference type="SAM" id="Phobius"/>
    </source>
</evidence>
<name>A0ABW5YIF6_9FLAO</name>
<organism evidence="2 3">
    <name type="scientific">Flavobacterium chuncheonense</name>
    <dbReference type="NCBI Taxonomy" id="2026653"/>
    <lineage>
        <taxon>Bacteria</taxon>
        <taxon>Pseudomonadati</taxon>
        <taxon>Bacteroidota</taxon>
        <taxon>Flavobacteriia</taxon>
        <taxon>Flavobacteriales</taxon>
        <taxon>Flavobacteriaceae</taxon>
        <taxon>Flavobacterium</taxon>
    </lineage>
</organism>
<dbReference type="EMBL" id="JBHUPC010000010">
    <property type="protein sequence ID" value="MFD2890872.1"/>
    <property type="molecule type" value="Genomic_DNA"/>
</dbReference>
<evidence type="ECO:0000313" key="3">
    <source>
        <dbReference type="Proteomes" id="UP001597534"/>
    </source>
</evidence>